<evidence type="ECO:0000256" key="2">
    <source>
        <dbReference type="PROSITE-ProRule" id="PRU00335"/>
    </source>
</evidence>
<dbReference type="InterPro" id="IPR050624">
    <property type="entry name" value="HTH-type_Tx_Regulator"/>
</dbReference>
<dbReference type="PANTHER" id="PTHR43479">
    <property type="entry name" value="ACREF/ENVCD OPERON REPRESSOR-RELATED"/>
    <property type="match status" value="1"/>
</dbReference>
<reference evidence="4 5" key="1">
    <citation type="submission" date="2020-08" db="EMBL/GenBank/DDBJ databases">
        <authorList>
            <person name="Liu C."/>
            <person name="Sun Q."/>
        </authorList>
    </citation>
    <scope>NUCLEOTIDE SEQUENCE [LARGE SCALE GENOMIC DNA]</scope>
    <source>
        <strain evidence="4 5">NSJ-61</strain>
    </source>
</reference>
<dbReference type="PANTHER" id="PTHR43479:SF11">
    <property type="entry name" value="ACREF_ENVCD OPERON REPRESSOR-RELATED"/>
    <property type="match status" value="1"/>
</dbReference>
<evidence type="ECO:0000259" key="3">
    <source>
        <dbReference type="PROSITE" id="PS50977"/>
    </source>
</evidence>
<dbReference type="InterPro" id="IPR001647">
    <property type="entry name" value="HTH_TetR"/>
</dbReference>
<dbReference type="Gene3D" id="1.10.357.10">
    <property type="entry name" value="Tetracycline Repressor, domain 2"/>
    <property type="match status" value="1"/>
</dbReference>
<feature type="domain" description="HTH tetR-type" evidence="3">
    <location>
        <begin position="8"/>
        <end position="69"/>
    </location>
</feature>
<feature type="DNA-binding region" description="H-T-H motif" evidence="2">
    <location>
        <begin position="32"/>
        <end position="51"/>
    </location>
</feature>
<dbReference type="EMBL" id="CP060636">
    <property type="protein sequence ID" value="QNM11305.1"/>
    <property type="molecule type" value="Genomic_DNA"/>
</dbReference>
<dbReference type="GO" id="GO:0003677">
    <property type="term" value="F:DNA binding"/>
    <property type="evidence" value="ECO:0007669"/>
    <property type="project" value="UniProtKB-UniRule"/>
</dbReference>
<proteinExistence type="predicted"/>
<keyword evidence="5" id="KW-1185">Reference proteome</keyword>
<evidence type="ECO:0000256" key="1">
    <source>
        <dbReference type="ARBA" id="ARBA00023125"/>
    </source>
</evidence>
<dbReference type="SUPFAM" id="SSF46689">
    <property type="entry name" value="Homeodomain-like"/>
    <property type="match status" value="1"/>
</dbReference>
<dbReference type="KEGG" id="ehn:H9Q80_13690"/>
<protein>
    <submittedName>
        <fullName evidence="4">TetR/AcrR family transcriptional regulator</fullName>
    </submittedName>
</protein>
<dbReference type="InterPro" id="IPR009057">
    <property type="entry name" value="Homeodomain-like_sf"/>
</dbReference>
<evidence type="ECO:0000313" key="5">
    <source>
        <dbReference type="Proteomes" id="UP000515856"/>
    </source>
</evidence>
<dbReference type="AlphaFoldDB" id="A0A7G9GKH3"/>
<gene>
    <name evidence="4" type="ORF">H9Q80_13690</name>
</gene>
<dbReference type="Proteomes" id="UP000515856">
    <property type="component" value="Chromosome"/>
</dbReference>
<dbReference type="Pfam" id="PF00440">
    <property type="entry name" value="TetR_N"/>
    <property type="match status" value="1"/>
</dbReference>
<dbReference type="RefSeq" id="WP_117536565.1">
    <property type="nucleotide sequence ID" value="NZ_CP060636.1"/>
</dbReference>
<name>A0A7G9GKH3_9FIRM</name>
<sequence length="221" mass="25805">MAGYKRSEATVQKILDVSLKLFLEKGYEETTILDIVDQLGGLTRGAFYHHFKSKEEVLNAINDRMFLENNPFEKIRNEKNMTGLEKLKHVIKYQFSNQDVKNVNMMSLPLLKNPRILVDCLETNQRVVAPMFQELIEEGIRDGSIHLDPKYTKTASEFMMLFSDLWLAPVIFPSDPQEMKQRLYFSKELYEKLGLPLFDDEIISYMEHMIDQIGEMNKIAK</sequence>
<evidence type="ECO:0000313" key="4">
    <source>
        <dbReference type="EMBL" id="QNM11305.1"/>
    </source>
</evidence>
<organism evidence="4 5">
    <name type="scientific">[Eubacterium] hominis</name>
    <dbReference type="NCBI Taxonomy" id="2764325"/>
    <lineage>
        <taxon>Bacteria</taxon>
        <taxon>Bacillati</taxon>
        <taxon>Bacillota</taxon>
        <taxon>Erysipelotrichia</taxon>
        <taxon>Erysipelotrichales</taxon>
        <taxon>Erysipelotrichaceae</taxon>
        <taxon>Amedibacillus</taxon>
    </lineage>
</organism>
<keyword evidence="1 2" id="KW-0238">DNA-binding</keyword>
<accession>A0A7G9GKH3</accession>
<dbReference type="PROSITE" id="PS50977">
    <property type="entry name" value="HTH_TETR_2"/>
    <property type="match status" value="1"/>
</dbReference>